<sequence>MIAATTISRMASSQAPKVLRLRLAGNSTSQVKNNNYMKRYFSDKTKEAANTTAKESTSSSTAATTAAKEEAKKTTWWNNTAWWGTAGAMAGWGMSGAAIYDALESSPELISLNMTGVLLVYSSLFARWAFVVKPQNLLLAGCHITNVGAQMNQLRRAVEYKKENGKDDEVDDIMKKAGATAAAGAACVLGGPMVQSALVNANLGFVSSIAAAEAGPFTVHFWAPMSKWMISGASFMELDRPTEKISLAQYTALTMTGFFFSRYALLVAPINYTLCSVNIALFGSSAWHLGRKIKADFLS</sequence>
<dbReference type="Pfam" id="PF03650">
    <property type="entry name" value="MPC"/>
    <property type="match status" value="2"/>
</dbReference>
<evidence type="ECO:0000256" key="6">
    <source>
        <dbReference type="ARBA" id="ARBA00022989"/>
    </source>
</evidence>
<dbReference type="InterPro" id="IPR005336">
    <property type="entry name" value="MPC"/>
</dbReference>
<feature type="transmembrane region" description="Helical" evidence="9">
    <location>
        <begin position="81"/>
        <end position="103"/>
    </location>
</feature>
<evidence type="ECO:0000256" key="10">
    <source>
        <dbReference type="SAM" id="MobiDB-lite"/>
    </source>
</evidence>
<keyword evidence="7 9" id="KW-0496">Mitochondrion</keyword>
<feature type="transmembrane region" description="Helical" evidence="9">
    <location>
        <begin position="270"/>
        <end position="289"/>
    </location>
</feature>
<comment type="similarity">
    <text evidence="2 9">Belongs to the mitochondrial pyruvate carrier (MPC) (TC 2.A.105) family.</text>
</comment>
<keyword evidence="4 9" id="KW-0812">Transmembrane</keyword>
<evidence type="ECO:0000256" key="9">
    <source>
        <dbReference type="RuleBase" id="RU363100"/>
    </source>
</evidence>
<feature type="transmembrane region" description="Helical" evidence="9">
    <location>
        <begin position="109"/>
        <end position="130"/>
    </location>
</feature>
<evidence type="ECO:0000256" key="4">
    <source>
        <dbReference type="ARBA" id="ARBA00022692"/>
    </source>
</evidence>
<keyword evidence="3 9" id="KW-0813">Transport</keyword>
<evidence type="ECO:0000256" key="3">
    <source>
        <dbReference type="ARBA" id="ARBA00022448"/>
    </source>
</evidence>
<reference evidence="11" key="1">
    <citation type="submission" date="2023-06" db="EMBL/GenBank/DDBJ databases">
        <title>Survivors Of The Sea: Transcriptome response of Skeletonema marinoi to long-term dormancy.</title>
        <authorList>
            <person name="Pinder M.I.M."/>
            <person name="Kourtchenko O."/>
            <person name="Robertson E.K."/>
            <person name="Larsson T."/>
            <person name="Maumus F."/>
            <person name="Osuna-Cruz C.M."/>
            <person name="Vancaester E."/>
            <person name="Stenow R."/>
            <person name="Vandepoele K."/>
            <person name="Ploug H."/>
            <person name="Bruchert V."/>
            <person name="Godhe A."/>
            <person name="Topel M."/>
        </authorList>
    </citation>
    <scope>NUCLEOTIDE SEQUENCE</scope>
    <source>
        <strain evidence="11">R05AC</strain>
    </source>
</reference>
<protein>
    <recommendedName>
        <fullName evidence="9">Mitochondrial pyruvate carrier</fullName>
    </recommendedName>
</protein>
<keyword evidence="11" id="KW-0670">Pyruvate</keyword>
<evidence type="ECO:0000256" key="5">
    <source>
        <dbReference type="ARBA" id="ARBA00022792"/>
    </source>
</evidence>
<gene>
    <name evidence="11" type="ORF">QTG54_003576</name>
</gene>
<evidence type="ECO:0000313" key="12">
    <source>
        <dbReference type="Proteomes" id="UP001224775"/>
    </source>
</evidence>
<dbReference type="GO" id="GO:0005743">
    <property type="term" value="C:mitochondrial inner membrane"/>
    <property type="evidence" value="ECO:0007669"/>
    <property type="project" value="UniProtKB-SubCell"/>
</dbReference>
<comment type="caution">
    <text evidence="11">The sequence shown here is derived from an EMBL/GenBank/DDBJ whole genome shotgun (WGS) entry which is preliminary data.</text>
</comment>
<feature type="region of interest" description="Disordered" evidence="10">
    <location>
        <begin position="49"/>
        <end position="72"/>
    </location>
</feature>
<evidence type="ECO:0000313" key="11">
    <source>
        <dbReference type="EMBL" id="KAK1745652.1"/>
    </source>
</evidence>
<organism evidence="11 12">
    <name type="scientific">Skeletonema marinoi</name>
    <dbReference type="NCBI Taxonomy" id="267567"/>
    <lineage>
        <taxon>Eukaryota</taxon>
        <taxon>Sar</taxon>
        <taxon>Stramenopiles</taxon>
        <taxon>Ochrophyta</taxon>
        <taxon>Bacillariophyta</taxon>
        <taxon>Coscinodiscophyceae</taxon>
        <taxon>Thalassiosirophycidae</taxon>
        <taxon>Thalassiosirales</taxon>
        <taxon>Skeletonemataceae</taxon>
        <taxon>Skeletonema</taxon>
        <taxon>Skeletonema marinoi-dohrnii complex</taxon>
    </lineage>
</organism>
<keyword evidence="5 9" id="KW-0999">Mitochondrion inner membrane</keyword>
<dbReference type="AlphaFoldDB" id="A0AAD8YGF5"/>
<feature type="compositionally biased region" description="Low complexity" evidence="10">
    <location>
        <begin position="49"/>
        <end position="66"/>
    </location>
</feature>
<evidence type="ECO:0000256" key="2">
    <source>
        <dbReference type="ARBA" id="ARBA00006416"/>
    </source>
</evidence>
<keyword evidence="8 9" id="KW-0472">Membrane</keyword>
<dbReference type="PANTHER" id="PTHR14154">
    <property type="entry name" value="UPF0041 BRAIN PROTEIN 44-RELATED"/>
    <property type="match status" value="1"/>
</dbReference>
<comment type="function">
    <text evidence="9">Mediates the uptake of pyruvate into mitochondria.</text>
</comment>
<accession>A0AAD8YGF5</accession>
<evidence type="ECO:0000256" key="7">
    <source>
        <dbReference type="ARBA" id="ARBA00023128"/>
    </source>
</evidence>
<name>A0AAD8YGF5_9STRA</name>
<proteinExistence type="inferred from homology"/>
<dbReference type="EMBL" id="JATAAI010000005">
    <property type="protein sequence ID" value="KAK1745652.1"/>
    <property type="molecule type" value="Genomic_DNA"/>
</dbReference>
<evidence type="ECO:0000256" key="8">
    <source>
        <dbReference type="ARBA" id="ARBA00023136"/>
    </source>
</evidence>
<dbReference type="Proteomes" id="UP001224775">
    <property type="component" value="Unassembled WGS sequence"/>
</dbReference>
<comment type="subcellular location">
    <subcellularLocation>
        <location evidence="1 9">Mitochondrion inner membrane</location>
        <topology evidence="1 9">Multi-pass membrane protein</topology>
    </subcellularLocation>
</comment>
<keyword evidence="12" id="KW-1185">Reference proteome</keyword>
<evidence type="ECO:0000256" key="1">
    <source>
        <dbReference type="ARBA" id="ARBA00004448"/>
    </source>
</evidence>
<dbReference type="GO" id="GO:0006850">
    <property type="term" value="P:pyruvate import into mitochondria"/>
    <property type="evidence" value="ECO:0007669"/>
    <property type="project" value="InterPro"/>
</dbReference>
<keyword evidence="6 9" id="KW-1133">Transmembrane helix</keyword>